<dbReference type="AlphaFoldDB" id="A0A4R0P4K5"/>
<proteinExistence type="predicted"/>
<dbReference type="Proteomes" id="UP000291485">
    <property type="component" value="Unassembled WGS sequence"/>
</dbReference>
<name>A0A4R0P4K5_9SPHI</name>
<reference evidence="1 2" key="1">
    <citation type="submission" date="2019-02" db="EMBL/GenBank/DDBJ databases">
        <title>Pedobacter sp. RP-3-11 sp. nov., isolated from Arctic soil.</title>
        <authorList>
            <person name="Dahal R.H."/>
        </authorList>
    </citation>
    <scope>NUCLEOTIDE SEQUENCE [LARGE SCALE GENOMIC DNA]</scope>
    <source>
        <strain evidence="1 2">RP-3-11</strain>
    </source>
</reference>
<keyword evidence="2" id="KW-1185">Reference proteome</keyword>
<comment type="caution">
    <text evidence="1">The sequence shown here is derived from an EMBL/GenBank/DDBJ whole genome shotgun (WGS) entry which is preliminary data.</text>
</comment>
<evidence type="ECO:0000313" key="2">
    <source>
        <dbReference type="Proteomes" id="UP000291485"/>
    </source>
</evidence>
<dbReference type="OrthoDB" id="756848at2"/>
<evidence type="ECO:0000313" key="1">
    <source>
        <dbReference type="EMBL" id="TCD10140.1"/>
    </source>
</evidence>
<accession>A0A4R0P4K5</accession>
<organism evidence="1 2">
    <name type="scientific">Pedobacter frigidisoli</name>
    <dbReference type="NCBI Taxonomy" id="2530455"/>
    <lineage>
        <taxon>Bacteria</taxon>
        <taxon>Pseudomonadati</taxon>
        <taxon>Bacteroidota</taxon>
        <taxon>Sphingobacteriia</taxon>
        <taxon>Sphingobacteriales</taxon>
        <taxon>Sphingobacteriaceae</taxon>
        <taxon>Pedobacter</taxon>
    </lineage>
</organism>
<sequence>MKTILNKPVLVLQLQKQLNDIKDLCGEYDLGNHQIINFIAEKVLIIFQNTDQTKSLLNQLKLTPVLMFCSSELYDPKSLTNFIGLLKLGRQPEKGWSYLAKLDNSSLTKVSQNNWWQNKKVIIDSDGVPFTRSKIIKSFADDISLNLNTSGWKLKDADRNKLTINPIPETVRQIAFELLESFKNIDLNKESKLHLKV</sequence>
<dbReference type="EMBL" id="SJSN01000007">
    <property type="protein sequence ID" value="TCD10140.1"/>
    <property type="molecule type" value="Genomic_DNA"/>
</dbReference>
<gene>
    <name evidence="1" type="ORF">EZ449_09950</name>
</gene>
<protein>
    <submittedName>
        <fullName evidence="1">Uncharacterized protein</fullName>
    </submittedName>
</protein>
<dbReference type="RefSeq" id="WP_131558247.1">
    <property type="nucleotide sequence ID" value="NZ_SJSN01000007.1"/>
</dbReference>